<comment type="caution">
    <text evidence="2">The sequence shown here is derived from an EMBL/GenBank/DDBJ whole genome shotgun (WGS) entry which is preliminary data.</text>
</comment>
<dbReference type="OrthoDB" id="772928at2759"/>
<dbReference type="AlphaFoldDB" id="A0A166EHG8"/>
<organism evidence="2">
    <name type="scientific">Daucus carota subsp. sativus</name>
    <name type="common">Carrot</name>
    <dbReference type="NCBI Taxonomy" id="79200"/>
    <lineage>
        <taxon>Eukaryota</taxon>
        <taxon>Viridiplantae</taxon>
        <taxon>Streptophyta</taxon>
        <taxon>Embryophyta</taxon>
        <taxon>Tracheophyta</taxon>
        <taxon>Spermatophyta</taxon>
        <taxon>Magnoliopsida</taxon>
        <taxon>eudicotyledons</taxon>
        <taxon>Gunneridae</taxon>
        <taxon>Pentapetalae</taxon>
        <taxon>asterids</taxon>
        <taxon>campanulids</taxon>
        <taxon>Apiales</taxon>
        <taxon>Apiaceae</taxon>
        <taxon>Apioideae</taxon>
        <taxon>Scandiceae</taxon>
        <taxon>Daucinae</taxon>
        <taxon>Daucus</taxon>
        <taxon>Daucus sect. Daucus</taxon>
    </lineage>
</organism>
<dbReference type="PANTHER" id="PTHR33649:SF4">
    <property type="entry name" value="PAR1 PROTEIN"/>
    <property type="match status" value="1"/>
</dbReference>
<dbReference type="Pfam" id="PF06521">
    <property type="entry name" value="PAR1"/>
    <property type="match status" value="1"/>
</dbReference>
<dbReference type="OMA" id="NCANIVD"/>
<dbReference type="KEGG" id="dcr:108207697"/>
<name>A0A166EHG8_DAUCS</name>
<feature type="chain" id="PRO_5007872774" description="PAR1 protein" evidence="1">
    <location>
        <begin position="22"/>
        <end position="193"/>
    </location>
</feature>
<gene>
    <name evidence="2" type="ORF">DCAR_007409</name>
</gene>
<feature type="signal peptide" evidence="1">
    <location>
        <begin position="1"/>
        <end position="21"/>
    </location>
</feature>
<protein>
    <recommendedName>
        <fullName evidence="3">PAR1 protein</fullName>
    </recommendedName>
</protein>
<evidence type="ECO:0000256" key="1">
    <source>
        <dbReference type="SAM" id="SignalP"/>
    </source>
</evidence>
<evidence type="ECO:0000313" key="2">
    <source>
        <dbReference type="EMBL" id="KZN06572.1"/>
    </source>
</evidence>
<reference evidence="2" key="1">
    <citation type="journal article" date="2016" name="Nat. Genet.">
        <title>A high-quality carrot genome assembly provides new insights into carotenoid accumulation and asterid genome evolution.</title>
        <authorList>
            <person name="Iorizzo M."/>
            <person name="Ellison S."/>
            <person name="Senalik D."/>
            <person name="Zeng P."/>
            <person name="Satapoomin P."/>
            <person name="Huang J."/>
            <person name="Bowman M."/>
            <person name="Iovene M."/>
            <person name="Sanseverino W."/>
            <person name="Cavagnaro P."/>
            <person name="Yildiz M."/>
            <person name="Macko-Podgorni A."/>
            <person name="Moranska E."/>
            <person name="Grzebelus E."/>
            <person name="Grzebelus D."/>
            <person name="Ashrafi H."/>
            <person name="Zheng Z."/>
            <person name="Cheng S."/>
            <person name="Spooner D."/>
            <person name="Van Deynze A."/>
            <person name="Simon P."/>
        </authorList>
    </citation>
    <scope>NUCLEOTIDE SEQUENCE [LARGE SCALE GENOMIC DNA]</scope>
    <source>
        <tissue evidence="2">Leaf</tissue>
    </source>
</reference>
<dbReference type="InterPro" id="IPR009489">
    <property type="entry name" value="PAR1"/>
</dbReference>
<sequence>MAKLAMIVFFVFSVLLNGALGEVICNELPNEMCSFSVSSAGKRCLLETSAVMNDETVKFECKSSEVVVENLANWIESDECVSSCGVDRRSVGISSDSLMEPRFTAKLCSSACSQNCANIVDLYNNLALAEGVVLADLCKVQQSMPRRAMSQLLSSGSAAGPISAAQAPLSAAQASLSAAQGPSASVACAPADI</sequence>
<dbReference type="STRING" id="79200.A0A166EHG8"/>
<keyword evidence="1" id="KW-0732">Signal</keyword>
<accession>A0A166EHG8</accession>
<dbReference type="PANTHER" id="PTHR33649">
    <property type="entry name" value="PAR1 PROTEIN"/>
    <property type="match status" value="1"/>
</dbReference>
<dbReference type="EMBL" id="LNRQ01000002">
    <property type="protein sequence ID" value="KZN06572.1"/>
    <property type="molecule type" value="Genomic_DNA"/>
</dbReference>
<proteinExistence type="predicted"/>
<evidence type="ECO:0008006" key="3">
    <source>
        <dbReference type="Google" id="ProtNLM"/>
    </source>
</evidence>
<dbReference type="Gramene" id="KZN06572">
    <property type="protein sequence ID" value="KZN06572"/>
    <property type="gene ID" value="DCAR_007409"/>
</dbReference>